<organism evidence="2 3">
    <name type="scientific">Anaeromyces robustus</name>
    <dbReference type="NCBI Taxonomy" id="1754192"/>
    <lineage>
        <taxon>Eukaryota</taxon>
        <taxon>Fungi</taxon>
        <taxon>Fungi incertae sedis</taxon>
        <taxon>Chytridiomycota</taxon>
        <taxon>Chytridiomycota incertae sedis</taxon>
        <taxon>Neocallimastigomycetes</taxon>
        <taxon>Neocallimastigales</taxon>
        <taxon>Neocallimastigaceae</taxon>
        <taxon>Anaeromyces</taxon>
    </lineage>
</organism>
<evidence type="ECO:0000313" key="2">
    <source>
        <dbReference type="EMBL" id="ORX36175.1"/>
    </source>
</evidence>
<evidence type="ECO:0000313" key="3">
    <source>
        <dbReference type="Proteomes" id="UP000193944"/>
    </source>
</evidence>
<protein>
    <submittedName>
        <fullName evidence="2">Uncharacterized protein</fullName>
    </submittedName>
</protein>
<proteinExistence type="predicted"/>
<comment type="caution">
    <text evidence="2">The sequence shown here is derived from an EMBL/GenBank/DDBJ whole genome shotgun (WGS) entry which is preliminary data.</text>
</comment>
<dbReference type="Proteomes" id="UP000193944">
    <property type="component" value="Unassembled WGS sequence"/>
</dbReference>
<accession>A0A1Y1UGH7</accession>
<feature type="compositionally biased region" description="Polar residues" evidence="1">
    <location>
        <begin position="46"/>
        <end position="55"/>
    </location>
</feature>
<dbReference type="EMBL" id="MCFG01000951">
    <property type="protein sequence ID" value="ORX36175.1"/>
    <property type="molecule type" value="Genomic_DNA"/>
</dbReference>
<sequence length="102" mass="11702">MDKEDNSKHLVREAVFFEDKPGNIGNNVLDDNYENLFSNHDHVTDINFSQNNINNPREENLPSNFNNNNTGDNYDPTPKKDNNPINNETSQSDIVNPIVTER</sequence>
<feature type="region of interest" description="Disordered" evidence="1">
    <location>
        <begin position="46"/>
        <end position="102"/>
    </location>
</feature>
<keyword evidence="3" id="KW-1185">Reference proteome</keyword>
<name>A0A1Y1UGH7_9FUNG</name>
<reference evidence="2 3" key="2">
    <citation type="submission" date="2016-08" db="EMBL/GenBank/DDBJ databases">
        <title>Pervasive Adenine N6-methylation of Active Genes in Fungi.</title>
        <authorList>
            <consortium name="DOE Joint Genome Institute"/>
            <person name="Mondo S.J."/>
            <person name="Dannebaum R.O."/>
            <person name="Kuo R.C."/>
            <person name="Labutti K."/>
            <person name="Haridas S."/>
            <person name="Kuo A."/>
            <person name="Salamov A."/>
            <person name="Ahrendt S.R."/>
            <person name="Lipzen A."/>
            <person name="Sullivan W."/>
            <person name="Andreopoulos W.B."/>
            <person name="Clum A."/>
            <person name="Lindquist E."/>
            <person name="Daum C."/>
            <person name="Ramamoorthy G.K."/>
            <person name="Gryganskyi A."/>
            <person name="Culley D."/>
            <person name="Magnuson J.K."/>
            <person name="James T.Y."/>
            <person name="O'Malley M.A."/>
            <person name="Stajich J.E."/>
            <person name="Spatafora J.W."/>
            <person name="Visel A."/>
            <person name="Grigoriev I.V."/>
        </authorList>
    </citation>
    <scope>NUCLEOTIDE SEQUENCE [LARGE SCALE GENOMIC DNA]</scope>
    <source>
        <strain evidence="2 3">S4</strain>
    </source>
</reference>
<reference evidence="2 3" key="1">
    <citation type="submission" date="2016-08" db="EMBL/GenBank/DDBJ databases">
        <title>A Parts List for Fungal Cellulosomes Revealed by Comparative Genomics.</title>
        <authorList>
            <consortium name="DOE Joint Genome Institute"/>
            <person name="Haitjema C.H."/>
            <person name="Gilmore S.P."/>
            <person name="Henske J.K."/>
            <person name="Solomon K.V."/>
            <person name="De Groot R."/>
            <person name="Kuo A."/>
            <person name="Mondo S.J."/>
            <person name="Salamov A.A."/>
            <person name="Labutti K."/>
            <person name="Zhao Z."/>
            <person name="Chiniquy J."/>
            <person name="Barry K."/>
            <person name="Brewer H.M."/>
            <person name="Purvine S.O."/>
            <person name="Wright A.T."/>
            <person name="Boxma B."/>
            <person name="Van Alen T."/>
            <person name="Hackstein J.H."/>
            <person name="Baker S.E."/>
            <person name="Grigoriev I.V."/>
            <person name="O'Malley M.A."/>
        </authorList>
    </citation>
    <scope>NUCLEOTIDE SEQUENCE [LARGE SCALE GENOMIC DNA]</scope>
    <source>
        <strain evidence="2 3">S4</strain>
    </source>
</reference>
<evidence type="ECO:0000256" key="1">
    <source>
        <dbReference type="SAM" id="MobiDB-lite"/>
    </source>
</evidence>
<gene>
    <name evidence="2" type="ORF">BCR32DRAFT_288619</name>
</gene>
<feature type="compositionally biased region" description="Polar residues" evidence="1">
    <location>
        <begin position="83"/>
        <end position="94"/>
    </location>
</feature>
<dbReference type="AlphaFoldDB" id="A0A1Y1UGH7"/>